<dbReference type="GO" id="GO:0015940">
    <property type="term" value="P:pantothenate biosynthetic process"/>
    <property type="evidence" value="ECO:0007669"/>
    <property type="project" value="UniProtKB-UniRule"/>
</dbReference>
<dbReference type="GO" id="GO:0005829">
    <property type="term" value="C:cytosol"/>
    <property type="evidence" value="ECO:0007669"/>
    <property type="project" value="TreeGrafter"/>
</dbReference>
<protein>
    <recommendedName>
        <fullName evidence="8">Pantothenate synthetase</fullName>
        <shortName evidence="8">PS</shortName>
        <ecNumber evidence="8">6.3.2.1</ecNumber>
    </recommendedName>
    <alternativeName>
        <fullName evidence="8">Pantoate--beta-alanine ligase</fullName>
    </alternativeName>
    <alternativeName>
        <fullName evidence="8">Pantoate-activating enzyme</fullName>
    </alternativeName>
</protein>
<comment type="catalytic activity">
    <reaction evidence="7 8">
        <text>(R)-pantoate + beta-alanine + ATP = (R)-pantothenate + AMP + diphosphate + H(+)</text>
        <dbReference type="Rhea" id="RHEA:10912"/>
        <dbReference type="ChEBI" id="CHEBI:15378"/>
        <dbReference type="ChEBI" id="CHEBI:15980"/>
        <dbReference type="ChEBI" id="CHEBI:29032"/>
        <dbReference type="ChEBI" id="CHEBI:30616"/>
        <dbReference type="ChEBI" id="CHEBI:33019"/>
        <dbReference type="ChEBI" id="CHEBI:57966"/>
        <dbReference type="ChEBI" id="CHEBI:456215"/>
        <dbReference type="EC" id="6.3.2.1"/>
    </reaction>
</comment>
<dbReference type="NCBIfam" id="TIGR00018">
    <property type="entry name" value="panC"/>
    <property type="match status" value="1"/>
</dbReference>
<comment type="similarity">
    <text evidence="2 8">Belongs to the pantothenate synthetase family.</text>
</comment>
<dbReference type="RefSeq" id="WP_303681934.1">
    <property type="nucleotide sequence ID" value="NZ_LVWG01000032.1"/>
</dbReference>
<evidence type="ECO:0000256" key="1">
    <source>
        <dbReference type="ARBA" id="ARBA00004990"/>
    </source>
</evidence>
<feature type="binding site" evidence="8">
    <location>
        <begin position="30"/>
        <end position="37"/>
    </location>
    <ligand>
        <name>ATP</name>
        <dbReference type="ChEBI" id="CHEBI:30616"/>
    </ligand>
</feature>
<feature type="active site" description="Proton donor" evidence="8">
    <location>
        <position position="37"/>
    </location>
</feature>
<dbReference type="AlphaFoldDB" id="A0A165LJ31"/>
<dbReference type="GO" id="GO:0005524">
    <property type="term" value="F:ATP binding"/>
    <property type="evidence" value="ECO:0007669"/>
    <property type="project" value="UniProtKB-KW"/>
</dbReference>
<evidence type="ECO:0000256" key="2">
    <source>
        <dbReference type="ARBA" id="ARBA00009256"/>
    </source>
</evidence>
<proteinExistence type="inferred from homology"/>
<dbReference type="InterPro" id="IPR042176">
    <property type="entry name" value="Pantoate_ligase_C"/>
</dbReference>
<dbReference type="UniPathway" id="UPA00028">
    <property type="reaction ID" value="UER00005"/>
</dbReference>
<dbReference type="Pfam" id="PF02569">
    <property type="entry name" value="Pantoate_ligase"/>
    <property type="match status" value="1"/>
</dbReference>
<dbReference type="InterPro" id="IPR003721">
    <property type="entry name" value="Pantoate_ligase"/>
</dbReference>
<dbReference type="PANTHER" id="PTHR21299:SF1">
    <property type="entry name" value="PANTOATE--BETA-ALANINE LIGASE"/>
    <property type="match status" value="1"/>
</dbReference>
<keyword evidence="3 8" id="KW-0436">Ligase</keyword>
<evidence type="ECO:0000256" key="8">
    <source>
        <dbReference type="HAMAP-Rule" id="MF_00158"/>
    </source>
</evidence>
<evidence type="ECO:0000313" key="10">
    <source>
        <dbReference type="Proteomes" id="UP000076481"/>
    </source>
</evidence>
<evidence type="ECO:0000256" key="6">
    <source>
        <dbReference type="ARBA" id="ARBA00022840"/>
    </source>
</evidence>
<comment type="miscellaneous">
    <text evidence="8">The reaction proceeds by a bi uni uni bi ping pong mechanism.</text>
</comment>
<dbReference type="GO" id="GO:0004592">
    <property type="term" value="F:pantoate-beta-alanine ligase activity"/>
    <property type="evidence" value="ECO:0007669"/>
    <property type="project" value="UniProtKB-UniRule"/>
</dbReference>
<organism evidence="9 10">
    <name type="scientific">Pelodictyon luteolum</name>
    <dbReference type="NCBI Taxonomy" id="1100"/>
    <lineage>
        <taxon>Bacteria</taxon>
        <taxon>Pseudomonadati</taxon>
        <taxon>Chlorobiota</taxon>
        <taxon>Chlorobiia</taxon>
        <taxon>Chlorobiales</taxon>
        <taxon>Chlorobiaceae</taxon>
        <taxon>Chlorobium/Pelodictyon group</taxon>
        <taxon>Pelodictyon</taxon>
    </lineage>
</organism>
<name>A0A165LJ31_PELLU</name>
<comment type="pathway">
    <text evidence="1 8">Cofactor biosynthesis; (R)-pantothenate biosynthesis; (R)-pantothenate from (R)-pantoate and beta-alanine: step 1/1.</text>
</comment>
<feature type="binding site" evidence="8">
    <location>
        <position position="61"/>
    </location>
    <ligand>
        <name>(R)-pantoate</name>
        <dbReference type="ChEBI" id="CHEBI:15980"/>
    </ligand>
</feature>
<evidence type="ECO:0000256" key="3">
    <source>
        <dbReference type="ARBA" id="ARBA00022598"/>
    </source>
</evidence>
<keyword evidence="4 8" id="KW-0566">Pantothenate biosynthesis</keyword>
<comment type="subcellular location">
    <subcellularLocation>
        <location evidence="8">Cytoplasm</location>
    </subcellularLocation>
</comment>
<accession>A0A165LJ31</accession>
<comment type="subunit">
    <text evidence="8">Homodimer.</text>
</comment>
<dbReference type="CDD" id="cd00560">
    <property type="entry name" value="PanC"/>
    <property type="match status" value="1"/>
</dbReference>
<comment type="caution">
    <text evidence="9">The sequence shown here is derived from an EMBL/GenBank/DDBJ whole genome shotgun (WGS) entry which is preliminary data.</text>
</comment>
<dbReference type="HAMAP" id="MF_00158">
    <property type="entry name" value="PanC"/>
    <property type="match status" value="1"/>
</dbReference>
<gene>
    <name evidence="8" type="primary">panC</name>
    <name evidence="9" type="ORF">A3K90_07780</name>
</gene>
<dbReference type="SUPFAM" id="SSF52374">
    <property type="entry name" value="Nucleotidylyl transferase"/>
    <property type="match status" value="1"/>
</dbReference>
<evidence type="ECO:0000313" key="9">
    <source>
        <dbReference type="EMBL" id="KZK74106.1"/>
    </source>
</evidence>
<feature type="binding site" evidence="8">
    <location>
        <position position="176"/>
    </location>
    <ligand>
        <name>ATP</name>
        <dbReference type="ChEBI" id="CHEBI:30616"/>
    </ligand>
</feature>
<feature type="binding site" evidence="8">
    <location>
        <begin position="184"/>
        <end position="187"/>
    </location>
    <ligand>
        <name>ATP</name>
        <dbReference type="ChEBI" id="CHEBI:30616"/>
    </ligand>
</feature>
<dbReference type="EMBL" id="LVWG01000032">
    <property type="protein sequence ID" value="KZK74106.1"/>
    <property type="molecule type" value="Genomic_DNA"/>
</dbReference>
<keyword evidence="8" id="KW-0963">Cytoplasm</keyword>
<evidence type="ECO:0000256" key="7">
    <source>
        <dbReference type="ARBA" id="ARBA00048258"/>
    </source>
</evidence>
<comment type="function">
    <text evidence="8">Catalyzes the condensation of pantoate with beta-alanine in an ATP-dependent reaction via a pantoyl-adenylate intermediate.</text>
</comment>
<dbReference type="Gene3D" id="3.30.1300.10">
    <property type="entry name" value="Pantoate-beta-alanine ligase, C-terminal domain"/>
    <property type="match status" value="1"/>
</dbReference>
<reference evidence="9 10" key="1">
    <citation type="submission" date="2016-03" db="EMBL/GenBank/DDBJ databases">
        <title>Speciation and ecological success in dimly lit waters: horizontal gene transfer in a green sulfur bacteria bloom unveiled by metagenomic assembly.</title>
        <authorList>
            <person name="Llorens-Mares T."/>
            <person name="Liu Z."/>
            <person name="Allen L.Z."/>
            <person name="Rusch D.B."/>
            <person name="Craig M.T."/>
            <person name="Dupont C.L."/>
            <person name="Bryant D.A."/>
            <person name="Casamayor E.O."/>
        </authorList>
    </citation>
    <scope>NUCLEOTIDE SEQUENCE [LARGE SCALE GENOMIC DNA]</scope>
    <source>
        <strain evidence="9">CIII</strain>
    </source>
</reference>
<keyword evidence="6 8" id="KW-0067">ATP-binding</keyword>
<dbReference type="EC" id="6.3.2.1" evidence="8"/>
<keyword evidence="5 8" id="KW-0547">Nucleotide-binding</keyword>
<feature type="binding site" evidence="8">
    <location>
        <begin position="147"/>
        <end position="150"/>
    </location>
    <ligand>
        <name>ATP</name>
        <dbReference type="ChEBI" id="CHEBI:30616"/>
    </ligand>
</feature>
<dbReference type="PANTHER" id="PTHR21299">
    <property type="entry name" value="CYTIDYLATE KINASE/PANTOATE-BETA-ALANINE LIGASE"/>
    <property type="match status" value="1"/>
</dbReference>
<feature type="binding site" evidence="8">
    <location>
        <position position="61"/>
    </location>
    <ligand>
        <name>beta-alanine</name>
        <dbReference type="ChEBI" id="CHEBI:57966"/>
    </ligand>
</feature>
<evidence type="ECO:0000256" key="5">
    <source>
        <dbReference type="ARBA" id="ARBA00022741"/>
    </source>
</evidence>
<sequence>MQIVTDPAEMQVIADKLRSGRQLIGVVMTMGALHEGHLSLVNLAREHAGTIIMTLFVNPSQFGPGEDFQRYPRPFEKDAAMARSAGVDYLFAPTAEAMYPEGFQTTVSCSGITGRFEGERRPGHFDGVATIVSKLMNITRPHIAVFGEKDAQQLALIRRMNRDLDMGVRIIAAPTVRENDGLAVSSRNIYLSGDERKEAPAIHRAIMHAGGMLAAGKKDLKAVAAEAGRMITEETRFKLEYAAFVDEESFEPAETAMKGREYRLLIAAAAERIRLIDNQKFLA</sequence>
<feature type="binding site" evidence="8">
    <location>
        <position position="153"/>
    </location>
    <ligand>
        <name>(R)-pantoate</name>
        <dbReference type="ChEBI" id="CHEBI:15980"/>
    </ligand>
</feature>
<dbReference type="Proteomes" id="UP000076481">
    <property type="component" value="Unassembled WGS sequence"/>
</dbReference>
<dbReference type="Gene3D" id="3.40.50.620">
    <property type="entry name" value="HUPs"/>
    <property type="match status" value="1"/>
</dbReference>
<dbReference type="InterPro" id="IPR014729">
    <property type="entry name" value="Rossmann-like_a/b/a_fold"/>
</dbReference>
<evidence type="ECO:0000256" key="4">
    <source>
        <dbReference type="ARBA" id="ARBA00022655"/>
    </source>
</evidence>